<evidence type="ECO:0000256" key="1">
    <source>
        <dbReference type="ARBA" id="ARBA00006739"/>
    </source>
</evidence>
<gene>
    <name evidence="5" type="ORF">CGZ75_11725</name>
</gene>
<dbReference type="OrthoDB" id="9797391at2"/>
<feature type="transmembrane region" description="Helical" evidence="4">
    <location>
        <begin position="295"/>
        <end position="316"/>
    </location>
</feature>
<reference evidence="5 6" key="1">
    <citation type="submission" date="2017-07" db="EMBL/GenBank/DDBJ databases">
        <title>Paenibacillus herberti R33 genome sequencing and assembly.</title>
        <authorList>
            <person name="Su W."/>
        </authorList>
    </citation>
    <scope>NUCLEOTIDE SEQUENCE [LARGE SCALE GENOMIC DNA]</scope>
    <source>
        <strain evidence="5 6">R33</strain>
    </source>
</reference>
<dbReference type="EMBL" id="NMUQ01000001">
    <property type="protein sequence ID" value="OXM17243.1"/>
    <property type="molecule type" value="Genomic_DNA"/>
</dbReference>
<keyword evidence="4" id="KW-0812">Transmembrane</keyword>
<proteinExistence type="inferred from homology"/>
<comment type="similarity">
    <text evidence="1">Belongs to the glycosyltransferase 2 family.</text>
</comment>
<evidence type="ECO:0000256" key="2">
    <source>
        <dbReference type="ARBA" id="ARBA00022676"/>
    </source>
</evidence>
<dbReference type="Pfam" id="PF13641">
    <property type="entry name" value="Glyco_tranf_2_3"/>
    <property type="match status" value="1"/>
</dbReference>
<dbReference type="GO" id="GO:0016757">
    <property type="term" value="F:glycosyltransferase activity"/>
    <property type="evidence" value="ECO:0007669"/>
    <property type="project" value="UniProtKB-KW"/>
</dbReference>
<evidence type="ECO:0000313" key="5">
    <source>
        <dbReference type="EMBL" id="OXM17243.1"/>
    </source>
</evidence>
<dbReference type="RefSeq" id="WP_089524318.1">
    <property type="nucleotide sequence ID" value="NZ_NMUQ01000001.1"/>
</dbReference>
<keyword evidence="2" id="KW-0328">Glycosyltransferase</keyword>
<organism evidence="5 6">
    <name type="scientific">Paenibacillus herberti</name>
    <dbReference type="NCBI Taxonomy" id="1619309"/>
    <lineage>
        <taxon>Bacteria</taxon>
        <taxon>Bacillati</taxon>
        <taxon>Bacillota</taxon>
        <taxon>Bacilli</taxon>
        <taxon>Bacillales</taxon>
        <taxon>Paenibacillaceae</taxon>
        <taxon>Paenibacillus</taxon>
    </lineage>
</organism>
<dbReference type="AlphaFoldDB" id="A0A229P4Q1"/>
<evidence type="ECO:0000313" key="6">
    <source>
        <dbReference type="Proteomes" id="UP000215145"/>
    </source>
</evidence>
<keyword evidence="3 5" id="KW-0808">Transferase</keyword>
<feature type="transmembrane region" description="Helical" evidence="4">
    <location>
        <begin position="368"/>
        <end position="387"/>
    </location>
</feature>
<keyword evidence="4" id="KW-1133">Transmembrane helix</keyword>
<sequence length="414" mass="47607">MLANSIMIALQIFLAFIGVYQFGLALFGIIRKKKAIEHKPQKSFAILVAAHNEEKVVGALIENLKNLDYPKELYDVFVICDNCTDGTAAISRSMGVNACERFNNQLKGKGYAIEWMLKELWAMPRQYDAIVMFDADNLVKTDFLTHMNNDLCNGHQVIQGYLDTKNPDDSWVTSSYAITYWYCNRLWQLSRRNLGMANFLGGTGMCFESNLMKEMGWGATSLVEDLEFSMRCVQRGVHPVLNYDAKVYDEKPVTFKASARQRLRWMQGHFTVARQYFFPLLWASIKERNFIKFDAALYSFSVYTTLLGFVGTVIIWMDNVLPAENLFTSIYQFLPFWVPVVAISATALMFPLVMMLEGIKSGKMYANLLSMIVFQLSWLPITFYAFFTQNNKQWSHTQHTRVIRLEEVQSKQAS</sequence>
<feature type="transmembrane region" description="Helical" evidence="4">
    <location>
        <begin position="6"/>
        <end position="30"/>
    </location>
</feature>
<evidence type="ECO:0000256" key="3">
    <source>
        <dbReference type="ARBA" id="ARBA00022679"/>
    </source>
</evidence>
<protein>
    <submittedName>
        <fullName evidence="5">Glycosyl transferase family 2</fullName>
    </submittedName>
</protein>
<dbReference type="Gene3D" id="3.90.550.10">
    <property type="entry name" value="Spore Coat Polysaccharide Biosynthesis Protein SpsA, Chain A"/>
    <property type="match status" value="1"/>
</dbReference>
<keyword evidence="4" id="KW-0472">Membrane</keyword>
<dbReference type="Proteomes" id="UP000215145">
    <property type="component" value="Unassembled WGS sequence"/>
</dbReference>
<dbReference type="InterPro" id="IPR029044">
    <property type="entry name" value="Nucleotide-diphossugar_trans"/>
</dbReference>
<keyword evidence="6" id="KW-1185">Reference proteome</keyword>
<dbReference type="PANTHER" id="PTHR43630:SF1">
    <property type="entry name" value="POLY-BETA-1,6-N-ACETYL-D-GLUCOSAMINE SYNTHASE"/>
    <property type="match status" value="1"/>
</dbReference>
<name>A0A229P4Q1_9BACL</name>
<feature type="transmembrane region" description="Helical" evidence="4">
    <location>
        <begin position="336"/>
        <end position="356"/>
    </location>
</feature>
<comment type="caution">
    <text evidence="5">The sequence shown here is derived from an EMBL/GenBank/DDBJ whole genome shotgun (WGS) entry which is preliminary data.</text>
</comment>
<dbReference type="PANTHER" id="PTHR43630">
    <property type="entry name" value="POLY-BETA-1,6-N-ACETYL-D-GLUCOSAMINE SYNTHASE"/>
    <property type="match status" value="1"/>
</dbReference>
<dbReference type="CDD" id="cd06438">
    <property type="entry name" value="EpsO_like"/>
    <property type="match status" value="1"/>
</dbReference>
<dbReference type="SUPFAM" id="SSF53448">
    <property type="entry name" value="Nucleotide-diphospho-sugar transferases"/>
    <property type="match status" value="1"/>
</dbReference>
<evidence type="ECO:0000256" key="4">
    <source>
        <dbReference type="SAM" id="Phobius"/>
    </source>
</evidence>
<accession>A0A229P4Q1</accession>